<organism evidence="1 2">
    <name type="scientific">Colocasia esculenta</name>
    <name type="common">Wild taro</name>
    <name type="synonym">Arum esculentum</name>
    <dbReference type="NCBI Taxonomy" id="4460"/>
    <lineage>
        <taxon>Eukaryota</taxon>
        <taxon>Viridiplantae</taxon>
        <taxon>Streptophyta</taxon>
        <taxon>Embryophyta</taxon>
        <taxon>Tracheophyta</taxon>
        <taxon>Spermatophyta</taxon>
        <taxon>Magnoliopsida</taxon>
        <taxon>Liliopsida</taxon>
        <taxon>Araceae</taxon>
        <taxon>Aroideae</taxon>
        <taxon>Colocasieae</taxon>
        <taxon>Colocasia</taxon>
    </lineage>
</organism>
<reference evidence="1" key="1">
    <citation type="submission" date="2017-07" db="EMBL/GenBank/DDBJ databases">
        <title>Taro Niue Genome Assembly and Annotation.</title>
        <authorList>
            <person name="Atibalentja N."/>
            <person name="Keating K."/>
            <person name="Fields C.J."/>
        </authorList>
    </citation>
    <scope>NUCLEOTIDE SEQUENCE</scope>
    <source>
        <strain evidence="1">Niue_2</strain>
        <tissue evidence="1">Leaf</tissue>
    </source>
</reference>
<evidence type="ECO:0000313" key="2">
    <source>
        <dbReference type="Proteomes" id="UP000652761"/>
    </source>
</evidence>
<name>A0A843V004_COLES</name>
<dbReference type="EMBL" id="NMUH01000883">
    <property type="protein sequence ID" value="MQL86203.1"/>
    <property type="molecule type" value="Genomic_DNA"/>
</dbReference>
<dbReference type="AlphaFoldDB" id="A0A843V004"/>
<proteinExistence type="predicted"/>
<protein>
    <submittedName>
        <fullName evidence="1">Uncharacterized protein</fullName>
    </submittedName>
</protein>
<gene>
    <name evidence="1" type="ORF">Taro_018733</name>
</gene>
<comment type="caution">
    <text evidence="1">The sequence shown here is derived from an EMBL/GenBank/DDBJ whole genome shotgun (WGS) entry which is preliminary data.</text>
</comment>
<sequence>MHDTFPWCCYLFWVRESQILEGVMLNPQAPFLVPLGHAIEP</sequence>
<accession>A0A843V004</accession>
<dbReference type="Proteomes" id="UP000652761">
    <property type="component" value="Unassembled WGS sequence"/>
</dbReference>
<keyword evidence="2" id="KW-1185">Reference proteome</keyword>
<evidence type="ECO:0000313" key="1">
    <source>
        <dbReference type="EMBL" id="MQL86203.1"/>
    </source>
</evidence>